<accession>A0ABP0M0U0</accession>
<reference evidence="2 4" key="1">
    <citation type="submission" date="2024-02" db="EMBL/GenBank/DDBJ databases">
        <authorList>
            <person name="Chen Y."/>
            <person name="Shah S."/>
            <person name="Dougan E. K."/>
            <person name="Thang M."/>
            <person name="Chan C."/>
        </authorList>
    </citation>
    <scope>NUCLEOTIDE SEQUENCE [LARGE SCALE GENOMIC DNA]</scope>
</reference>
<protein>
    <recommendedName>
        <fullName evidence="5">Pentatricopeptide repeat-containing protein</fullName>
    </recommendedName>
</protein>
<evidence type="ECO:0008006" key="5">
    <source>
        <dbReference type="Google" id="ProtNLM"/>
    </source>
</evidence>
<dbReference type="Gene3D" id="1.25.40.10">
    <property type="entry name" value="Tetratricopeptide repeat domain"/>
    <property type="match status" value="1"/>
</dbReference>
<dbReference type="InterPro" id="IPR011990">
    <property type="entry name" value="TPR-like_helical_dom_sf"/>
</dbReference>
<dbReference type="EMBL" id="CAXAMN010015224">
    <property type="protein sequence ID" value="CAK9045281.1"/>
    <property type="molecule type" value="Genomic_DNA"/>
</dbReference>
<dbReference type="PANTHER" id="PTHR47447">
    <property type="entry name" value="OS03G0856100 PROTEIN"/>
    <property type="match status" value="1"/>
</dbReference>
<dbReference type="Pfam" id="PF01535">
    <property type="entry name" value="PPR"/>
    <property type="match status" value="1"/>
</dbReference>
<evidence type="ECO:0000256" key="1">
    <source>
        <dbReference type="ARBA" id="ARBA00022737"/>
    </source>
</evidence>
<name>A0ABP0M0U0_9DINO</name>
<comment type="caution">
    <text evidence="2">The sequence shown here is derived from an EMBL/GenBank/DDBJ whole genome shotgun (WGS) entry which is preliminary data.</text>
</comment>
<sequence length="401" mass="45031">MLLLARGTSVLHQSKACGFVFQRIATVIERIAGGSAVVRHDESKLCHGYICSTSSNLSAKRYNTHDAFAQVDLPKQGSCYFWRQREGLSAHAPAGEQLGAVVNTGESLVIEPTEEEKWLASQLKKVGNRKNGHGQWQKVYAEYSGLNPLVLTAAMQAALRQGDYEEGFHIYQKVRHMTLPTYAVSIKLLGKLGKLDEVERLWRQLVELDLVNRFVAGSRIDAAADSGDIQAAARVLQYMKEKGIETIDVHFNSAINACANSQDANRADIAQGFFDEMLRTGLKPTIVTYATLLRAFRQMPKERLLNLLMDMKKHNVKANAVFAESFLFIFLQKPRGKTCWREQSEIAVQIRKLPMADLRAAKEFVDEVKRSNVKLNMSSERIDVVLQLLIDEARSILGQRH</sequence>
<evidence type="ECO:0000313" key="3">
    <source>
        <dbReference type="EMBL" id="CAK9045281.1"/>
    </source>
</evidence>
<dbReference type="Proteomes" id="UP001642484">
    <property type="component" value="Unassembled WGS sequence"/>
</dbReference>
<evidence type="ECO:0000313" key="4">
    <source>
        <dbReference type="Proteomes" id="UP001642484"/>
    </source>
</evidence>
<keyword evidence="1" id="KW-0677">Repeat</keyword>
<evidence type="ECO:0000313" key="2">
    <source>
        <dbReference type="EMBL" id="CAK9044768.1"/>
    </source>
</evidence>
<proteinExistence type="predicted"/>
<organism evidence="2 4">
    <name type="scientific">Durusdinium trenchii</name>
    <dbReference type="NCBI Taxonomy" id="1381693"/>
    <lineage>
        <taxon>Eukaryota</taxon>
        <taxon>Sar</taxon>
        <taxon>Alveolata</taxon>
        <taxon>Dinophyceae</taxon>
        <taxon>Suessiales</taxon>
        <taxon>Symbiodiniaceae</taxon>
        <taxon>Durusdinium</taxon>
    </lineage>
</organism>
<dbReference type="Pfam" id="PF13812">
    <property type="entry name" value="PPR_3"/>
    <property type="match status" value="2"/>
</dbReference>
<dbReference type="InterPro" id="IPR002885">
    <property type="entry name" value="PPR_rpt"/>
</dbReference>
<keyword evidence="4" id="KW-1185">Reference proteome</keyword>
<gene>
    <name evidence="2" type="ORF">CCMP2556_LOCUS23506</name>
    <name evidence="3" type="ORF">CCMP2556_LOCUS23690</name>
</gene>
<dbReference type="PANTHER" id="PTHR47447:SF17">
    <property type="entry name" value="OS12G0638900 PROTEIN"/>
    <property type="match status" value="1"/>
</dbReference>
<dbReference type="EMBL" id="CAXAMN010015002">
    <property type="protein sequence ID" value="CAK9044768.1"/>
    <property type="molecule type" value="Genomic_DNA"/>
</dbReference>